<dbReference type="Pfam" id="PF03853">
    <property type="entry name" value="YjeF_N"/>
    <property type="match status" value="1"/>
</dbReference>
<organism evidence="22 23">
    <name type="scientific">Methanobacterium bryantii</name>
    <dbReference type="NCBI Taxonomy" id="2161"/>
    <lineage>
        <taxon>Archaea</taxon>
        <taxon>Methanobacteriati</taxon>
        <taxon>Methanobacteriota</taxon>
        <taxon>Methanomada group</taxon>
        <taxon>Methanobacteria</taxon>
        <taxon>Methanobacteriales</taxon>
        <taxon>Methanobacteriaceae</taxon>
        <taxon>Methanobacterium</taxon>
    </lineage>
</organism>
<comment type="subunit">
    <text evidence="17">Homotetramer.</text>
</comment>
<dbReference type="InterPro" id="IPR029056">
    <property type="entry name" value="Ribokinase-like"/>
</dbReference>
<reference evidence="22 23" key="1">
    <citation type="journal article" date="2017" name="BMC Genomics">
        <title>Genomic analysis of methanogenic archaea reveals a shift towards energy conservation.</title>
        <authorList>
            <person name="Gilmore S.P."/>
            <person name="Henske J.K."/>
            <person name="Sexton J.A."/>
            <person name="Solomon K.V."/>
            <person name="Seppala S."/>
            <person name="Yoo J.I."/>
            <person name="Huyett L.M."/>
            <person name="Pressman A."/>
            <person name="Cogan J.Z."/>
            <person name="Kivenson V."/>
            <person name="Peng X."/>
            <person name="Tan Y."/>
            <person name="Valentine D.L."/>
            <person name="O'Malley M.A."/>
        </authorList>
    </citation>
    <scope>NUCLEOTIDE SEQUENCE [LARGE SCALE GENOMIC DNA]</scope>
    <source>
        <strain evidence="22 23">M.o.H.</strain>
    </source>
</reference>
<dbReference type="NCBIfam" id="TIGR00196">
    <property type="entry name" value="yjeF_cterm"/>
    <property type="match status" value="1"/>
</dbReference>
<evidence type="ECO:0000259" key="21">
    <source>
        <dbReference type="PROSITE" id="PS51385"/>
    </source>
</evidence>
<feature type="binding site" evidence="18">
    <location>
        <position position="161"/>
    </location>
    <ligand>
        <name>K(+)</name>
        <dbReference type="ChEBI" id="CHEBI:29103"/>
    </ligand>
</feature>
<evidence type="ECO:0000256" key="16">
    <source>
        <dbReference type="ARBA" id="ARBA00049209"/>
    </source>
</evidence>
<comment type="cofactor">
    <cofactor evidence="17">
        <name>Mg(2+)</name>
        <dbReference type="ChEBI" id="CHEBI:18420"/>
    </cofactor>
</comment>
<feature type="binding site" evidence="18">
    <location>
        <begin position="129"/>
        <end position="135"/>
    </location>
    <ligand>
        <name>(6S)-NADPHX</name>
        <dbReference type="ChEBI" id="CHEBI:64076"/>
    </ligand>
</feature>
<evidence type="ECO:0000256" key="5">
    <source>
        <dbReference type="ARBA" id="ARBA00022723"/>
    </source>
</evidence>
<feature type="binding site" evidence="17">
    <location>
        <position position="433"/>
    </location>
    <ligand>
        <name>AMP</name>
        <dbReference type="ChEBI" id="CHEBI:456215"/>
    </ligand>
</feature>
<evidence type="ECO:0000256" key="18">
    <source>
        <dbReference type="HAMAP-Rule" id="MF_01966"/>
    </source>
</evidence>
<evidence type="ECO:0000256" key="12">
    <source>
        <dbReference type="ARBA" id="ARBA00023239"/>
    </source>
</evidence>
<feature type="binding site" evidence="17">
    <location>
        <position position="434"/>
    </location>
    <ligand>
        <name>(6S)-NADPHX</name>
        <dbReference type="ChEBI" id="CHEBI:64076"/>
    </ligand>
</feature>
<comment type="similarity">
    <text evidence="17">Belongs to the NnrD/CARKD family.</text>
</comment>
<dbReference type="InterPro" id="IPR030677">
    <property type="entry name" value="Nnr"/>
</dbReference>
<evidence type="ECO:0000256" key="1">
    <source>
        <dbReference type="ARBA" id="ARBA00000013"/>
    </source>
</evidence>
<dbReference type="EC" id="5.1.99.6" evidence="19"/>
<comment type="catalytic activity">
    <reaction evidence="1 18 19">
        <text>(6R)-NADHX = (6S)-NADHX</text>
        <dbReference type="Rhea" id="RHEA:32215"/>
        <dbReference type="ChEBI" id="CHEBI:64074"/>
        <dbReference type="ChEBI" id="CHEBI:64075"/>
        <dbReference type="EC" id="5.1.99.6"/>
    </reaction>
</comment>
<feature type="binding site" evidence="18">
    <location>
        <begin position="52"/>
        <end position="56"/>
    </location>
    <ligand>
        <name>(6S)-NADPHX</name>
        <dbReference type="ChEBI" id="CHEBI:64076"/>
    </ligand>
</feature>
<comment type="caution">
    <text evidence="22">The sequence shown here is derived from an EMBL/GenBank/DDBJ whole genome shotgun (WGS) entry which is preliminary data.</text>
</comment>
<feature type="binding site" evidence="17">
    <location>
        <position position="251"/>
    </location>
    <ligand>
        <name>(6S)-NADPHX</name>
        <dbReference type="ChEBI" id="CHEBI:64076"/>
    </ligand>
</feature>
<comment type="function">
    <text evidence="17">Catalyzes the dehydration of the S-form of NAD(P)HX at the expense of ADP, which is converted to AMP. Together with NAD(P)HX epimerase, which catalyzes the epimerization of the S- and R-forms, the enzyme allows the repair of both epimers of NAD(P)HX, a damaged form of NAD(P)H that is a result of enzymatic or heat-dependent hydration.</text>
</comment>
<comment type="similarity">
    <text evidence="4 19">In the C-terminal section; belongs to the NnrD/CARKD family.</text>
</comment>
<feature type="binding site" evidence="17">
    <location>
        <position position="319"/>
    </location>
    <ligand>
        <name>(6S)-NADPHX</name>
        <dbReference type="ChEBI" id="CHEBI:64076"/>
    </ligand>
</feature>
<comment type="similarity">
    <text evidence="3 19">In the N-terminal section; belongs to the NnrE/AIBP family.</text>
</comment>
<dbReference type="RefSeq" id="WP_069585037.1">
    <property type="nucleotide sequence ID" value="NZ_LMVM01000012.1"/>
</dbReference>
<accession>A0A2A2H7B3</accession>
<dbReference type="EC" id="4.2.1.136" evidence="19"/>
<name>A0A2A2H7B3_METBR</name>
<keyword evidence="10 17" id="KW-0520">NAD</keyword>
<dbReference type="OrthoDB" id="15148at2157"/>
<comment type="similarity">
    <text evidence="18">Belongs to the NnrE/AIBP family.</text>
</comment>
<dbReference type="PROSITE" id="PS51385">
    <property type="entry name" value="YJEF_N"/>
    <property type="match status" value="1"/>
</dbReference>
<evidence type="ECO:0000313" key="23">
    <source>
        <dbReference type="Proteomes" id="UP000217784"/>
    </source>
</evidence>
<sequence>MTPKDMMAVDSNAEELGISKSALMENAGKSVADHIIDILDPCKIVIFAGTGGNGGDGFVAARHLLNNGYNVELFFIGRSDRIKSHETLQNWTAIQNINSGLNSLKVKTIEDSSTLKKVTAPVIVDALLGTGVKGKLREPVSSAIDIINKSEGIKIAVDVPSGLDPLTGNVQDKAVEADFTLTFHEIKTGLKKAAVRYVGNVILYDIGIPKEAEIFLGKGDLLRLKKRDITSHKGNNGRVLVIGGSRDYSGAPTLAAHAAFKSGVDLVHVACPQSVALPIRSYSPDFIVHTLSEEIIVEEDIDEIVELSKNVDSVVIGCGMGRDAETVTALNEIVGEIKKPMVIDADGLKLLYNDILHEIENEVIVTPHSAEFKVLSGLDVPEGLKDKMEIISKVSNENKCVVLLKGALDTISNGEKTRLNKTGNPGMTVGGTGDCLAGLTGGLLAKGHDAFEAACLGAYINGRAGDMASVKYEYHFTATDMMKYIDDAFR</sequence>
<dbReference type="Proteomes" id="UP000217784">
    <property type="component" value="Unassembled WGS sequence"/>
</dbReference>
<dbReference type="Gene3D" id="3.40.1190.20">
    <property type="match status" value="1"/>
</dbReference>
<dbReference type="InterPro" id="IPR004443">
    <property type="entry name" value="YjeF_N_dom"/>
</dbReference>
<evidence type="ECO:0000256" key="19">
    <source>
        <dbReference type="PIRNR" id="PIRNR017184"/>
    </source>
</evidence>
<keyword evidence="8 17" id="KW-0521">NADP</keyword>
<comment type="function">
    <text evidence="18">Catalyzes the epimerization of the S- and R-forms of NAD(P)HX, a damaged form of NAD(P)H that is a result of enzymatic or heat-dependent hydration. This is a prerequisite for the S-specific NAD(P)H-hydrate dehydratase to allow the repair of both epimers of NAD(P)HX.</text>
</comment>
<dbReference type="Pfam" id="PF01256">
    <property type="entry name" value="Carb_kinase"/>
    <property type="match status" value="1"/>
</dbReference>
<comment type="catalytic activity">
    <reaction evidence="2 18 19">
        <text>(6R)-NADPHX = (6S)-NADPHX</text>
        <dbReference type="Rhea" id="RHEA:32227"/>
        <dbReference type="ChEBI" id="CHEBI:64076"/>
        <dbReference type="ChEBI" id="CHEBI:64077"/>
        <dbReference type="EC" id="5.1.99.6"/>
    </reaction>
</comment>
<dbReference type="GO" id="GO:0110051">
    <property type="term" value="P:metabolite repair"/>
    <property type="evidence" value="ECO:0007669"/>
    <property type="project" value="TreeGrafter"/>
</dbReference>
<feature type="binding site" evidence="18">
    <location>
        <position position="158"/>
    </location>
    <ligand>
        <name>(6S)-NADPHX</name>
        <dbReference type="ChEBI" id="CHEBI:64076"/>
    </ligand>
</feature>
<dbReference type="PIRSF" id="PIRSF017184">
    <property type="entry name" value="Nnr"/>
    <property type="match status" value="1"/>
</dbReference>
<feature type="binding site" evidence="18">
    <location>
        <position position="125"/>
    </location>
    <ligand>
        <name>K(+)</name>
        <dbReference type="ChEBI" id="CHEBI:29103"/>
    </ligand>
</feature>
<evidence type="ECO:0000256" key="4">
    <source>
        <dbReference type="ARBA" id="ARBA00009524"/>
    </source>
</evidence>
<dbReference type="EMBL" id="LMVM01000012">
    <property type="protein sequence ID" value="PAV05184.1"/>
    <property type="molecule type" value="Genomic_DNA"/>
</dbReference>
<keyword evidence="5 18" id="KW-0479">Metal-binding</keyword>
<evidence type="ECO:0000256" key="11">
    <source>
        <dbReference type="ARBA" id="ARBA00023235"/>
    </source>
</evidence>
<keyword evidence="11 18" id="KW-0413">Isomerase</keyword>
<feature type="domain" description="YjeF N-terminal" evidence="21">
    <location>
        <begin position="6"/>
        <end position="214"/>
    </location>
</feature>
<dbReference type="GO" id="GO:0052855">
    <property type="term" value="F:ADP-dependent NAD(P)H-hydrate dehydratase activity"/>
    <property type="evidence" value="ECO:0007669"/>
    <property type="project" value="UniProtKB-UniRule"/>
</dbReference>
<comment type="catalytic activity">
    <reaction evidence="15 17 19">
        <text>(6S)-NADHX + ADP = AMP + phosphate + NADH + H(+)</text>
        <dbReference type="Rhea" id="RHEA:32223"/>
        <dbReference type="ChEBI" id="CHEBI:15378"/>
        <dbReference type="ChEBI" id="CHEBI:43474"/>
        <dbReference type="ChEBI" id="CHEBI:57945"/>
        <dbReference type="ChEBI" id="CHEBI:64074"/>
        <dbReference type="ChEBI" id="CHEBI:456215"/>
        <dbReference type="ChEBI" id="CHEBI:456216"/>
        <dbReference type="EC" id="4.2.1.136"/>
    </reaction>
</comment>
<dbReference type="SUPFAM" id="SSF53613">
    <property type="entry name" value="Ribokinase-like"/>
    <property type="match status" value="1"/>
</dbReference>
<dbReference type="PANTHER" id="PTHR12592:SF0">
    <property type="entry name" value="ATP-DEPENDENT (S)-NAD(P)H-HYDRATE DEHYDRATASE"/>
    <property type="match status" value="1"/>
</dbReference>
<evidence type="ECO:0000256" key="17">
    <source>
        <dbReference type="HAMAP-Rule" id="MF_01965"/>
    </source>
</evidence>
<comment type="caution">
    <text evidence="17">Lacks conserved residue(s) required for the propagation of feature annotation.</text>
</comment>
<keyword evidence="23" id="KW-1185">Reference proteome</keyword>
<dbReference type="Gene3D" id="3.40.50.10260">
    <property type="entry name" value="YjeF N-terminal domain"/>
    <property type="match status" value="1"/>
</dbReference>
<dbReference type="SUPFAM" id="SSF64153">
    <property type="entry name" value="YjeF N-terminal domain-like"/>
    <property type="match status" value="1"/>
</dbReference>
<keyword evidence="6 17" id="KW-0547">Nucleotide-binding</keyword>
<evidence type="ECO:0000256" key="2">
    <source>
        <dbReference type="ARBA" id="ARBA00000909"/>
    </source>
</evidence>
<dbReference type="InterPro" id="IPR036652">
    <property type="entry name" value="YjeF_N_dom_sf"/>
</dbReference>
<keyword evidence="9 18" id="KW-0630">Potassium</keyword>
<comment type="cofactor">
    <cofactor evidence="18 19">
        <name>K(+)</name>
        <dbReference type="ChEBI" id="CHEBI:29103"/>
    </cofactor>
    <text evidence="18 19">Binds 1 potassium ion per subunit.</text>
</comment>
<keyword evidence="13" id="KW-0511">Multifunctional enzyme</keyword>
<evidence type="ECO:0000256" key="10">
    <source>
        <dbReference type="ARBA" id="ARBA00023027"/>
    </source>
</evidence>
<dbReference type="CDD" id="cd01171">
    <property type="entry name" value="YXKO-related"/>
    <property type="match status" value="1"/>
</dbReference>
<dbReference type="GO" id="GO:0046872">
    <property type="term" value="F:metal ion binding"/>
    <property type="evidence" value="ECO:0007669"/>
    <property type="project" value="UniProtKB-UniRule"/>
</dbReference>
<keyword evidence="7 17" id="KW-0067">ATP-binding</keyword>
<dbReference type="GO" id="GO:0005524">
    <property type="term" value="F:ATP binding"/>
    <property type="evidence" value="ECO:0007669"/>
    <property type="project" value="UniProtKB-UniRule"/>
</dbReference>
<feature type="binding site" evidence="18">
    <location>
        <position position="53"/>
    </location>
    <ligand>
        <name>K(+)</name>
        <dbReference type="ChEBI" id="CHEBI:29103"/>
    </ligand>
</feature>
<keyword evidence="12 17" id="KW-0456">Lyase</keyword>
<dbReference type="HAMAP" id="MF_01965">
    <property type="entry name" value="NADHX_dehydratase"/>
    <property type="match status" value="1"/>
</dbReference>
<dbReference type="AlphaFoldDB" id="A0A2A2H7B3"/>
<evidence type="ECO:0000256" key="6">
    <source>
        <dbReference type="ARBA" id="ARBA00022741"/>
    </source>
</evidence>
<evidence type="ECO:0000256" key="15">
    <source>
        <dbReference type="ARBA" id="ARBA00048238"/>
    </source>
</evidence>
<evidence type="ECO:0000256" key="7">
    <source>
        <dbReference type="ARBA" id="ARBA00022840"/>
    </source>
</evidence>
<dbReference type="InterPro" id="IPR000631">
    <property type="entry name" value="CARKD"/>
</dbReference>
<comment type="function">
    <text evidence="14 19">Bifunctional enzyme that catalyzes the epimerization of the S- and R-forms of NAD(P)HX and the dehydration of the S-form of NAD(P)HX at the expense of ADP, which is converted to AMP. This allows the repair of both epimers of NAD(P)HX, a damaged form of NAD(P)H that is a result of enzymatic or heat-dependent hydration.</text>
</comment>
<dbReference type="NCBIfam" id="TIGR00197">
    <property type="entry name" value="yjeF_nterm"/>
    <property type="match status" value="1"/>
</dbReference>
<gene>
    <name evidence="18" type="primary">nnrE</name>
    <name evidence="17" type="synonym">nnrD</name>
    <name evidence="22" type="ORF">ASJ80_12925</name>
</gene>
<evidence type="ECO:0000256" key="13">
    <source>
        <dbReference type="ARBA" id="ARBA00023268"/>
    </source>
</evidence>
<evidence type="ECO:0000256" key="3">
    <source>
        <dbReference type="ARBA" id="ARBA00006001"/>
    </source>
</evidence>
<evidence type="ECO:0000256" key="8">
    <source>
        <dbReference type="ARBA" id="ARBA00022857"/>
    </source>
</evidence>
<dbReference type="HAMAP" id="MF_01966">
    <property type="entry name" value="NADHX_epimerase"/>
    <property type="match status" value="1"/>
</dbReference>
<protein>
    <recommendedName>
        <fullName evidence="19">Bifunctional NAD(P)H-hydrate repair enzyme</fullName>
    </recommendedName>
    <alternativeName>
        <fullName evidence="19">Nicotinamide nucleotide repair protein</fullName>
    </alternativeName>
    <domain>
        <recommendedName>
            <fullName evidence="19">ADP-dependent (S)-NAD(P)H-hydrate dehydratase</fullName>
            <ecNumber evidence="19">4.2.1.136</ecNumber>
        </recommendedName>
        <alternativeName>
            <fullName evidence="19">ADP-dependent NAD(P)HX dehydratase</fullName>
        </alternativeName>
    </domain>
    <domain>
        <recommendedName>
            <fullName evidence="19">NAD(P)H-hydrate epimerase</fullName>
            <ecNumber evidence="19">5.1.99.6</ecNumber>
        </recommendedName>
    </domain>
</protein>
<dbReference type="GO" id="GO:0052856">
    <property type="term" value="F:NAD(P)HX epimerase activity"/>
    <property type="evidence" value="ECO:0007669"/>
    <property type="project" value="UniProtKB-UniRule"/>
</dbReference>
<dbReference type="PANTHER" id="PTHR12592">
    <property type="entry name" value="ATP-DEPENDENT (S)-NAD(P)H-HYDRATE DEHYDRATASE FAMILY MEMBER"/>
    <property type="match status" value="1"/>
</dbReference>
<dbReference type="GO" id="GO:0046496">
    <property type="term" value="P:nicotinamide nucleotide metabolic process"/>
    <property type="evidence" value="ECO:0007669"/>
    <property type="project" value="UniProtKB-UniRule"/>
</dbReference>
<feature type="domain" description="YjeF C-terminal" evidence="20">
    <location>
        <begin position="216"/>
        <end position="490"/>
    </location>
</feature>
<proteinExistence type="inferred from homology"/>
<evidence type="ECO:0000313" key="22">
    <source>
        <dbReference type="EMBL" id="PAV05184.1"/>
    </source>
</evidence>
<evidence type="ECO:0000256" key="14">
    <source>
        <dbReference type="ARBA" id="ARBA00025153"/>
    </source>
</evidence>
<comment type="catalytic activity">
    <reaction evidence="16 17 19">
        <text>(6S)-NADPHX + ADP = AMP + phosphate + NADPH + H(+)</text>
        <dbReference type="Rhea" id="RHEA:32235"/>
        <dbReference type="ChEBI" id="CHEBI:15378"/>
        <dbReference type="ChEBI" id="CHEBI:43474"/>
        <dbReference type="ChEBI" id="CHEBI:57783"/>
        <dbReference type="ChEBI" id="CHEBI:64076"/>
        <dbReference type="ChEBI" id="CHEBI:456215"/>
        <dbReference type="ChEBI" id="CHEBI:456216"/>
        <dbReference type="EC" id="4.2.1.136"/>
    </reaction>
</comment>
<evidence type="ECO:0000256" key="9">
    <source>
        <dbReference type="ARBA" id="ARBA00022958"/>
    </source>
</evidence>
<feature type="binding site" evidence="17">
    <location>
        <position position="368"/>
    </location>
    <ligand>
        <name>(6S)-NADPHX</name>
        <dbReference type="ChEBI" id="CHEBI:64076"/>
    </ligand>
</feature>
<evidence type="ECO:0000259" key="20">
    <source>
        <dbReference type="PROSITE" id="PS51383"/>
    </source>
</evidence>
<dbReference type="PROSITE" id="PS51383">
    <property type="entry name" value="YJEF_C_3"/>
    <property type="match status" value="1"/>
</dbReference>